<keyword evidence="2" id="KW-1185">Reference proteome</keyword>
<dbReference type="EMBL" id="CM023478">
    <property type="protein sequence ID" value="KAH7933801.1"/>
    <property type="molecule type" value="Genomic_DNA"/>
</dbReference>
<proteinExistence type="predicted"/>
<dbReference type="Proteomes" id="UP000821865">
    <property type="component" value="Chromosome 9"/>
</dbReference>
<comment type="caution">
    <text evidence="1">The sequence shown here is derived from an EMBL/GenBank/DDBJ whole genome shotgun (WGS) entry which is preliminary data.</text>
</comment>
<sequence length="579" mass="61940">MSSNASASSGAGSNGSAWLRAHHDPYASLYALPGGICTADVLADGDQRLLVADLRNGGRLRLFRGGRQQQQGEQALAALPCGLAAFRTESAPPGQPPSVAVAAGSCLYVYRNLRPFYKFSLPHTAADEEEKEAWSKHQDPADPDALRNALEALRSQGGMGRLTARSQRFLLLEPDETKAFIEANREFPLKRHTQVTALGVLKKSLADEDAASCLLLATEDGRLFVLEPDAFTLLAAVQVPGAVCCLDAQGAFDVDFHVALATRDDRLHLVKRGHKASRVLAQPGASTVGLCHLEPGQLVAACADRRLRAYSIKGQCVWSVPLGAQPLAVAAVCRPGVCQAAAVALADRRVVLHGAADGAPTHVLNTRDAVSAIHFGRLGREDNALVMVGTGGSLTVLILRRNAQLLQSPSSSREAPAGGAVGAPRWSLPKKTKLFVDQTMREREHSVAMHRGFLRDLQRLRLTAARHYHRAVLGAAAPARSTDCTGETGPVLVQLSAQVQGLGPRLAVHVRLQSSRPLSRLTMIVHGDDQYRLHKPTMQVAYLVPGLAYRYTAMVTADSGVPGELKLNAMAAELPQKLQ</sequence>
<reference evidence="1" key="1">
    <citation type="submission" date="2020-05" db="EMBL/GenBank/DDBJ databases">
        <title>Large-scale comparative analyses of tick genomes elucidate their genetic diversity and vector capacities.</title>
        <authorList>
            <person name="Jia N."/>
            <person name="Wang J."/>
            <person name="Shi W."/>
            <person name="Du L."/>
            <person name="Sun Y."/>
            <person name="Zhan W."/>
            <person name="Jiang J."/>
            <person name="Wang Q."/>
            <person name="Zhang B."/>
            <person name="Ji P."/>
            <person name="Sakyi L.B."/>
            <person name="Cui X."/>
            <person name="Yuan T."/>
            <person name="Jiang B."/>
            <person name="Yang W."/>
            <person name="Lam T.T.-Y."/>
            <person name="Chang Q."/>
            <person name="Ding S."/>
            <person name="Wang X."/>
            <person name="Zhu J."/>
            <person name="Ruan X."/>
            <person name="Zhao L."/>
            <person name="Wei J."/>
            <person name="Que T."/>
            <person name="Du C."/>
            <person name="Cheng J."/>
            <person name="Dai P."/>
            <person name="Han X."/>
            <person name="Huang E."/>
            <person name="Gao Y."/>
            <person name="Liu J."/>
            <person name="Shao H."/>
            <person name="Ye R."/>
            <person name="Li L."/>
            <person name="Wei W."/>
            <person name="Wang X."/>
            <person name="Wang C."/>
            <person name="Yang T."/>
            <person name="Huo Q."/>
            <person name="Li W."/>
            <person name="Guo W."/>
            <person name="Chen H."/>
            <person name="Zhou L."/>
            <person name="Ni X."/>
            <person name="Tian J."/>
            <person name="Zhou Y."/>
            <person name="Sheng Y."/>
            <person name="Liu T."/>
            <person name="Pan Y."/>
            <person name="Xia L."/>
            <person name="Li J."/>
            <person name="Zhao F."/>
            <person name="Cao W."/>
        </authorList>
    </citation>
    <scope>NUCLEOTIDE SEQUENCE</scope>
    <source>
        <strain evidence="1">Dsil-2018</strain>
    </source>
</reference>
<organism evidence="1 2">
    <name type="scientific">Dermacentor silvarum</name>
    <name type="common">Tick</name>
    <dbReference type="NCBI Taxonomy" id="543639"/>
    <lineage>
        <taxon>Eukaryota</taxon>
        <taxon>Metazoa</taxon>
        <taxon>Ecdysozoa</taxon>
        <taxon>Arthropoda</taxon>
        <taxon>Chelicerata</taxon>
        <taxon>Arachnida</taxon>
        <taxon>Acari</taxon>
        <taxon>Parasitiformes</taxon>
        <taxon>Ixodida</taxon>
        <taxon>Ixodoidea</taxon>
        <taxon>Ixodidae</taxon>
        <taxon>Rhipicephalinae</taxon>
        <taxon>Dermacentor</taxon>
    </lineage>
</organism>
<name>A0ACB8C4S5_DERSI</name>
<gene>
    <name evidence="1" type="ORF">HPB49_017376</name>
</gene>
<protein>
    <submittedName>
        <fullName evidence="1">Uncharacterized protein</fullName>
    </submittedName>
</protein>
<accession>A0ACB8C4S5</accession>
<evidence type="ECO:0000313" key="1">
    <source>
        <dbReference type="EMBL" id="KAH7933801.1"/>
    </source>
</evidence>
<evidence type="ECO:0000313" key="2">
    <source>
        <dbReference type="Proteomes" id="UP000821865"/>
    </source>
</evidence>